<dbReference type="OrthoDB" id="9764016at2"/>
<keyword evidence="2" id="KW-0479">Metal-binding</keyword>
<name>A0A316FM24_9GAMM</name>
<evidence type="ECO:0000256" key="2">
    <source>
        <dbReference type="ARBA" id="ARBA00022723"/>
    </source>
</evidence>
<dbReference type="GO" id="GO:0005840">
    <property type="term" value="C:ribosome"/>
    <property type="evidence" value="ECO:0007669"/>
    <property type="project" value="UniProtKB-KW"/>
</dbReference>
<dbReference type="SUPFAM" id="SSF51197">
    <property type="entry name" value="Clavaminate synthase-like"/>
    <property type="match status" value="1"/>
</dbReference>
<evidence type="ECO:0000256" key="3">
    <source>
        <dbReference type="ARBA" id="ARBA00023004"/>
    </source>
</evidence>
<keyword evidence="5" id="KW-0689">Ribosomal protein</keyword>
<dbReference type="Gene3D" id="2.60.120.650">
    <property type="entry name" value="Cupin"/>
    <property type="match status" value="1"/>
</dbReference>
<dbReference type="PANTHER" id="PTHR13096">
    <property type="entry name" value="MINA53 MYC INDUCED NUCLEAR ANTIGEN"/>
    <property type="match status" value="1"/>
</dbReference>
<evidence type="ECO:0000256" key="1">
    <source>
        <dbReference type="ARBA" id="ARBA00001954"/>
    </source>
</evidence>
<dbReference type="AlphaFoldDB" id="A0A316FM24"/>
<dbReference type="SMART" id="SM00558">
    <property type="entry name" value="JmjC"/>
    <property type="match status" value="1"/>
</dbReference>
<comment type="caution">
    <text evidence="5">The sequence shown here is derived from an EMBL/GenBank/DDBJ whole genome shotgun (WGS) entry which is preliminary data.</text>
</comment>
<gene>
    <name evidence="5" type="ORF">C8D97_107104</name>
</gene>
<dbReference type="Pfam" id="PF08007">
    <property type="entry name" value="JmjC_2"/>
    <property type="match status" value="1"/>
</dbReference>
<evidence type="ECO:0000259" key="4">
    <source>
        <dbReference type="PROSITE" id="PS51184"/>
    </source>
</evidence>
<protein>
    <submittedName>
        <fullName evidence="5">50S ribosomal protein L16 3-hydroxylase</fullName>
    </submittedName>
</protein>
<dbReference type="InterPro" id="IPR039994">
    <property type="entry name" value="NO66-like"/>
</dbReference>
<dbReference type="PANTHER" id="PTHR13096:SF8">
    <property type="entry name" value="RIBOSOMAL OXYGENASE 1"/>
    <property type="match status" value="1"/>
</dbReference>
<evidence type="ECO:0000313" key="5">
    <source>
        <dbReference type="EMBL" id="PWK49941.1"/>
    </source>
</evidence>
<dbReference type="RefSeq" id="WP_109763725.1">
    <property type="nucleotide sequence ID" value="NZ_QGGU01000007.1"/>
</dbReference>
<organism evidence="5 6">
    <name type="scientific">Pleionea mediterranea</name>
    <dbReference type="NCBI Taxonomy" id="523701"/>
    <lineage>
        <taxon>Bacteria</taxon>
        <taxon>Pseudomonadati</taxon>
        <taxon>Pseudomonadota</taxon>
        <taxon>Gammaproteobacteria</taxon>
        <taxon>Oceanospirillales</taxon>
        <taxon>Pleioneaceae</taxon>
        <taxon>Pleionea</taxon>
    </lineage>
</organism>
<dbReference type="GO" id="GO:0016706">
    <property type="term" value="F:2-oxoglutarate-dependent dioxygenase activity"/>
    <property type="evidence" value="ECO:0007669"/>
    <property type="project" value="TreeGrafter"/>
</dbReference>
<dbReference type="Gene3D" id="3.40.366.30">
    <property type="entry name" value="50S ribosomal protein L16 arginine hydroxylase, Chain A, Domain 2"/>
    <property type="match status" value="1"/>
</dbReference>
<dbReference type="InterPro" id="IPR003347">
    <property type="entry name" value="JmjC_dom"/>
</dbReference>
<dbReference type="EMBL" id="QGGU01000007">
    <property type="protein sequence ID" value="PWK49941.1"/>
    <property type="molecule type" value="Genomic_DNA"/>
</dbReference>
<proteinExistence type="predicted"/>
<reference evidence="5 6" key="1">
    <citation type="submission" date="2018-05" db="EMBL/GenBank/DDBJ databases">
        <title>Genomic Encyclopedia of Type Strains, Phase IV (KMG-IV): sequencing the most valuable type-strain genomes for metagenomic binning, comparative biology and taxonomic classification.</title>
        <authorList>
            <person name="Goeker M."/>
        </authorList>
    </citation>
    <scope>NUCLEOTIDE SEQUENCE [LARGE SCALE GENOMIC DNA]</scope>
    <source>
        <strain evidence="5 6">DSM 25350</strain>
    </source>
</reference>
<dbReference type="PROSITE" id="PS51184">
    <property type="entry name" value="JMJC"/>
    <property type="match status" value="1"/>
</dbReference>
<keyword evidence="5" id="KW-0687">Ribonucleoprotein</keyword>
<dbReference type="GO" id="GO:0046872">
    <property type="term" value="F:metal ion binding"/>
    <property type="evidence" value="ECO:0007669"/>
    <property type="project" value="UniProtKB-KW"/>
</dbReference>
<comment type="cofactor">
    <cofactor evidence="1">
        <name>Fe(2+)</name>
        <dbReference type="ChEBI" id="CHEBI:29033"/>
    </cofactor>
</comment>
<evidence type="ECO:0000313" key="6">
    <source>
        <dbReference type="Proteomes" id="UP000245790"/>
    </source>
</evidence>
<accession>A0A316FM24</accession>
<dbReference type="Proteomes" id="UP000245790">
    <property type="component" value="Unassembled WGS sequence"/>
</dbReference>
<keyword evidence="3" id="KW-0408">Iron</keyword>
<sequence>MSIDPASPFGSLSINEFLNKYWQKQPVIIRQAFPNFSDIISAEELAGLSLEQDVESRIIQHKGHAHKKSWDVIQGPFDERFFHQLPDENWTLLVQNVDSWSEQACQLLEQFSFIPNWRRDDLMVSFATPGGGVGPHVDQYDVFLIQGMGQRHWQVGSNDESLMNQIPHPLLKQVSDFTPIIDDTLNPGDILYIPPGFPHCGTAINDCLTYSVGFRAPSRQMVLEQLLSDLLENDEYESNRYRDHHPEQTFQSAELPDHLSSWLMESLSQVNPAQLQMAFAKIVTRRPAFEEEIEELSKEELRNVIEKLEHAPGSIHLEDNARITGYESDNHYICVINANVQPFPIKHRDIIRKLVNHGVILSNRSNKLPQDVEFISGIANLINKGCLNFQQHD</sequence>
<feature type="domain" description="JmjC" evidence="4">
    <location>
        <begin position="103"/>
        <end position="231"/>
    </location>
</feature>
<keyword evidence="6" id="KW-1185">Reference proteome</keyword>